<dbReference type="Gene3D" id="1.20.5.110">
    <property type="match status" value="1"/>
</dbReference>
<comment type="caution">
    <text evidence="9">The sequence shown here is derived from an EMBL/GenBank/DDBJ whole genome shotgun (WGS) entry which is preliminary data.</text>
</comment>
<feature type="transmembrane region" description="Helical" evidence="7">
    <location>
        <begin position="262"/>
        <end position="280"/>
    </location>
</feature>
<comment type="subcellular location">
    <subcellularLocation>
        <location evidence="1">Membrane</location>
    </subcellularLocation>
</comment>
<dbReference type="Pfam" id="PF04799">
    <property type="entry name" value="Fzo_mitofusin"/>
    <property type="match status" value="1"/>
</dbReference>
<keyword evidence="7" id="KW-1133">Transmembrane helix</keyword>
<evidence type="ECO:0000256" key="5">
    <source>
        <dbReference type="ARBA" id="ARBA00023136"/>
    </source>
</evidence>
<dbReference type="AlphaFoldDB" id="A0A1Y3BAJ3"/>
<evidence type="ECO:0000256" key="4">
    <source>
        <dbReference type="ARBA" id="ARBA00023134"/>
    </source>
</evidence>
<name>A0A1Y3BAJ3_EURMA</name>
<keyword evidence="3" id="KW-0378">Hydrolase</keyword>
<dbReference type="GO" id="GO:0005741">
    <property type="term" value="C:mitochondrial outer membrane"/>
    <property type="evidence" value="ECO:0007669"/>
    <property type="project" value="InterPro"/>
</dbReference>
<dbReference type="InterPro" id="IPR027094">
    <property type="entry name" value="Mitofusin_fam"/>
</dbReference>
<keyword evidence="2" id="KW-0547">Nucleotide-binding</keyword>
<dbReference type="GO" id="GO:0005525">
    <property type="term" value="F:GTP binding"/>
    <property type="evidence" value="ECO:0007669"/>
    <property type="project" value="UniProtKB-KW"/>
</dbReference>
<evidence type="ECO:0000313" key="10">
    <source>
        <dbReference type="Proteomes" id="UP000194236"/>
    </source>
</evidence>
<feature type="coiled-coil region" evidence="6">
    <location>
        <begin position="333"/>
        <end position="384"/>
    </location>
</feature>
<keyword evidence="7 9" id="KW-0812">Transmembrane</keyword>
<keyword evidence="10" id="KW-1185">Reference proteome</keyword>
<dbReference type="GO" id="GO:0003924">
    <property type="term" value="F:GTPase activity"/>
    <property type="evidence" value="ECO:0007669"/>
    <property type="project" value="InterPro"/>
</dbReference>
<evidence type="ECO:0000256" key="1">
    <source>
        <dbReference type="ARBA" id="ARBA00004370"/>
    </source>
</evidence>
<dbReference type="PANTHER" id="PTHR10465:SF3">
    <property type="entry name" value="TRANSMEMBRANE GTPASE MARF-RELATED"/>
    <property type="match status" value="1"/>
</dbReference>
<feature type="domain" description="Fzo/mitofusin HR2" evidence="8">
    <location>
        <begin position="244"/>
        <end position="386"/>
    </location>
</feature>
<dbReference type="InterPro" id="IPR006884">
    <property type="entry name" value="Fzo/mitofusin_HR2"/>
</dbReference>
<dbReference type="EMBL" id="MUJZ01038420">
    <property type="protein sequence ID" value="OTF76245.1"/>
    <property type="molecule type" value="Genomic_DNA"/>
</dbReference>
<keyword evidence="6" id="KW-0175">Coiled coil</keyword>
<dbReference type="GO" id="GO:0051646">
    <property type="term" value="P:mitochondrion localization"/>
    <property type="evidence" value="ECO:0007669"/>
    <property type="project" value="TreeGrafter"/>
</dbReference>
<reference evidence="9 10" key="1">
    <citation type="submission" date="2017-03" db="EMBL/GenBank/DDBJ databases">
        <title>Genome Survey of Euroglyphus maynei.</title>
        <authorList>
            <person name="Arlian L.G."/>
            <person name="Morgan M.S."/>
            <person name="Rider S.D."/>
        </authorList>
    </citation>
    <scope>NUCLEOTIDE SEQUENCE [LARGE SCALE GENOMIC DNA]</scope>
    <source>
        <strain evidence="9">Arlian Lab</strain>
        <tissue evidence="9">Whole body</tissue>
    </source>
</reference>
<dbReference type="OrthoDB" id="6256226at2759"/>
<evidence type="ECO:0000313" key="9">
    <source>
        <dbReference type="EMBL" id="OTF76245.1"/>
    </source>
</evidence>
<dbReference type="Proteomes" id="UP000194236">
    <property type="component" value="Unassembled WGS sequence"/>
</dbReference>
<evidence type="ECO:0000259" key="8">
    <source>
        <dbReference type="Pfam" id="PF04799"/>
    </source>
</evidence>
<organism evidence="9 10">
    <name type="scientific">Euroglyphus maynei</name>
    <name type="common">Mayne's house dust mite</name>
    <dbReference type="NCBI Taxonomy" id="6958"/>
    <lineage>
        <taxon>Eukaryota</taxon>
        <taxon>Metazoa</taxon>
        <taxon>Ecdysozoa</taxon>
        <taxon>Arthropoda</taxon>
        <taxon>Chelicerata</taxon>
        <taxon>Arachnida</taxon>
        <taxon>Acari</taxon>
        <taxon>Acariformes</taxon>
        <taxon>Sarcoptiformes</taxon>
        <taxon>Astigmata</taxon>
        <taxon>Psoroptidia</taxon>
        <taxon>Analgoidea</taxon>
        <taxon>Pyroglyphidae</taxon>
        <taxon>Pyroglyphinae</taxon>
        <taxon>Euroglyphus</taxon>
    </lineage>
</organism>
<protein>
    <submittedName>
        <fullName evidence="9">Transmembrane GTPase Marf-like protein</fullName>
    </submittedName>
</protein>
<sequence>MTDDFSRFLMEISTKTIAVRNEKRNQIKMMKDRVQQIKQQFQIFTNEVKLQICNLVKQVEQKVSTALNDEIRRLSTLVNDFDRPFNTDEISLNLYKKELHSHVEQGLGSNLKSRLSSALSCNVESTQRQMIDGVKRFISEMNFDQLILNQVSSQQDFKLIYRINCESLCSDFQEDLEFRFSYGFFQLVRLLTGSGDRNKSLKNDQIDKSNLSITPSNHHSSLNNDQSLIRTTADHLDLLDKLASSRSTIIVLAVGGSLIRVIGWHVIAITSAIYVLLYVYERFSWTTKAKENAFKKQYVAHATKKLRLIIDLTSANCSHQVQQELSSTFARLNRMVDQFIEQWQKDIQKLEQEVQLLNQQEQLITVLNNEVRTLTSELQNFSEKYL</sequence>
<gene>
    <name evidence="9" type="ORF">BLA29_005544</name>
</gene>
<evidence type="ECO:0000256" key="7">
    <source>
        <dbReference type="SAM" id="Phobius"/>
    </source>
</evidence>
<dbReference type="SUPFAM" id="SSF111479">
    <property type="entry name" value="Fzo-like conserved region"/>
    <property type="match status" value="1"/>
</dbReference>
<proteinExistence type="predicted"/>
<accession>A0A1Y3BAJ3</accession>
<feature type="coiled-coil region" evidence="6">
    <location>
        <begin position="20"/>
        <end position="47"/>
    </location>
</feature>
<evidence type="ECO:0000256" key="3">
    <source>
        <dbReference type="ARBA" id="ARBA00022801"/>
    </source>
</evidence>
<keyword evidence="4" id="KW-0342">GTP-binding</keyword>
<dbReference type="GO" id="GO:0008053">
    <property type="term" value="P:mitochondrial fusion"/>
    <property type="evidence" value="ECO:0007669"/>
    <property type="project" value="InterPro"/>
</dbReference>
<dbReference type="PANTHER" id="PTHR10465">
    <property type="entry name" value="TRANSMEMBRANE GTPASE FZO1"/>
    <property type="match status" value="1"/>
</dbReference>
<evidence type="ECO:0000256" key="2">
    <source>
        <dbReference type="ARBA" id="ARBA00022741"/>
    </source>
</evidence>
<evidence type="ECO:0000256" key="6">
    <source>
        <dbReference type="SAM" id="Coils"/>
    </source>
</evidence>
<keyword evidence="5 7" id="KW-0472">Membrane</keyword>